<evidence type="ECO:0000313" key="1">
    <source>
        <dbReference type="EMBL" id="KUP92433.1"/>
    </source>
</evidence>
<name>A0A132BVP1_9RHOB</name>
<organism evidence="1 2">
    <name type="scientific">Tritonibacter horizontis</name>
    <dbReference type="NCBI Taxonomy" id="1768241"/>
    <lineage>
        <taxon>Bacteria</taxon>
        <taxon>Pseudomonadati</taxon>
        <taxon>Pseudomonadota</taxon>
        <taxon>Alphaproteobacteria</taxon>
        <taxon>Rhodobacterales</taxon>
        <taxon>Paracoccaceae</taxon>
        <taxon>Tritonibacter</taxon>
    </lineage>
</organism>
<reference evidence="1 2" key="1">
    <citation type="submission" date="2015-12" db="EMBL/GenBank/DDBJ databases">
        <title>Genome sequence of the marine Rhodobacteraceae strain O3.65, Candidatus Tritonibacter horizontis.</title>
        <authorList>
            <person name="Poehlein A."/>
            <person name="Giebel H.A."/>
            <person name="Voget S."/>
            <person name="Brinkhoff T."/>
        </authorList>
    </citation>
    <scope>NUCLEOTIDE SEQUENCE [LARGE SCALE GENOMIC DNA]</scope>
    <source>
        <strain evidence="1 2">O3.65</strain>
    </source>
</reference>
<evidence type="ECO:0000313" key="2">
    <source>
        <dbReference type="Proteomes" id="UP000068382"/>
    </source>
</evidence>
<keyword evidence="1" id="KW-0808">Transferase</keyword>
<protein>
    <submittedName>
        <fullName evidence="1">2-keto-3-deoxy-galactonokinase</fullName>
    </submittedName>
</protein>
<dbReference type="AlphaFoldDB" id="A0A132BVP1"/>
<dbReference type="InterPro" id="IPR007729">
    <property type="entry name" value="DGOK"/>
</dbReference>
<dbReference type="PATRIC" id="fig|1768241.3.peg.2863"/>
<keyword evidence="1" id="KW-0418">Kinase</keyword>
<dbReference type="EMBL" id="LPUY01000075">
    <property type="protein sequence ID" value="KUP92433.1"/>
    <property type="molecule type" value="Genomic_DNA"/>
</dbReference>
<proteinExistence type="predicted"/>
<accession>A0A132BVP1</accession>
<sequence>MTPNTDAWIAYDPHHRPQRAWRMAGSAPQSAALRVDNVAAAQALGPGDALWSTDAGQQAAVPVPAKPSELPVLTQSDGAENIFSMADLEQARPFGRLAGAAFRIEGFLSLNKDWDGVICLPGFHATHWAQISADEVVSFLSFSTLALVEALCPVETEAATVDESALTATLADVLSTPETLALRMAETKARWSVGTLSDDSAAGQIWGAALAAELAASRSYWLGQNLALISPAALARPYRAALASQYVPVTEADESRMTLHGLSRARARWIKARS</sequence>
<dbReference type="Proteomes" id="UP000068382">
    <property type="component" value="Unassembled WGS sequence"/>
</dbReference>
<dbReference type="Gene3D" id="3.30.420.310">
    <property type="entry name" value="2-keto-3-deoxy-galactonokinase, C-terminal domain"/>
    <property type="match status" value="1"/>
</dbReference>
<dbReference type="InterPro" id="IPR042257">
    <property type="entry name" value="DGOK_C"/>
</dbReference>
<dbReference type="GO" id="GO:0008671">
    <property type="term" value="F:2-dehydro-3-deoxygalactonokinase activity"/>
    <property type="evidence" value="ECO:0007669"/>
    <property type="project" value="InterPro"/>
</dbReference>
<dbReference type="OrthoDB" id="256574at2"/>
<dbReference type="RefSeq" id="WP_068244811.1">
    <property type="nucleotide sequence ID" value="NZ_LPUY01000075.1"/>
</dbReference>
<comment type="caution">
    <text evidence="1">The sequence shown here is derived from an EMBL/GenBank/DDBJ whole genome shotgun (WGS) entry which is preliminary data.</text>
</comment>
<gene>
    <name evidence="1" type="ORF">TRIHO_27370</name>
</gene>
<dbReference type="Pfam" id="PF05035">
    <property type="entry name" value="DGOK"/>
    <property type="match status" value="1"/>
</dbReference>
<keyword evidence="2" id="KW-1185">Reference proteome</keyword>
<dbReference type="GO" id="GO:0034194">
    <property type="term" value="P:D-galactonate catabolic process"/>
    <property type="evidence" value="ECO:0007669"/>
    <property type="project" value="InterPro"/>
</dbReference>